<dbReference type="eggNOG" id="ENOG5032TXJ">
    <property type="taxonomic scope" value="Bacteria"/>
</dbReference>
<dbReference type="HOGENOM" id="CLU_151284_0_1_10"/>
<feature type="signal peptide" evidence="1">
    <location>
        <begin position="1"/>
        <end position="25"/>
    </location>
</feature>
<comment type="caution">
    <text evidence="2">The sequence shown here is derived from an EMBL/GenBank/DDBJ whole genome shotgun (WGS) entry which is preliminary data.</text>
</comment>
<proteinExistence type="predicted"/>
<sequence>MFQFLKHISAVALAFLMLFSTFSFTINKHTCGGVPVSFSIGIPAETCGMEVDNNNSEQTTFQKSSCCDDISTFIQGQDELSSSQEASFITHTFINAFVYSYIYVLPTEDTEKAIYKPYVPPPLIKDIQLLDETFLI</sequence>
<keyword evidence="3" id="KW-1185">Reference proteome</keyword>
<evidence type="ECO:0000256" key="1">
    <source>
        <dbReference type="SAM" id="SignalP"/>
    </source>
</evidence>
<dbReference type="InterPro" id="IPR058512">
    <property type="entry name" value="DUF8199"/>
</dbReference>
<dbReference type="NCBIfam" id="NF047658">
    <property type="entry name" value="HYC_CC_PP"/>
    <property type="match status" value="1"/>
</dbReference>
<dbReference type="InterPro" id="IPR058060">
    <property type="entry name" value="HYC_CC_PP"/>
</dbReference>
<dbReference type="OrthoDB" id="1493875at2"/>
<dbReference type="Pfam" id="PF26622">
    <property type="entry name" value="DUF8199"/>
    <property type="match status" value="1"/>
</dbReference>
<keyword evidence="1" id="KW-0732">Signal</keyword>
<organism evidence="2 3">
    <name type="scientific">Kordia algicida OT-1</name>
    <dbReference type="NCBI Taxonomy" id="391587"/>
    <lineage>
        <taxon>Bacteria</taxon>
        <taxon>Pseudomonadati</taxon>
        <taxon>Bacteroidota</taxon>
        <taxon>Flavobacteriia</taxon>
        <taxon>Flavobacteriales</taxon>
        <taxon>Flavobacteriaceae</taxon>
        <taxon>Kordia</taxon>
    </lineage>
</organism>
<accession>A9CUN5</accession>
<name>A9CUN5_9FLAO</name>
<dbReference type="EMBL" id="ABIB01000033">
    <property type="protein sequence ID" value="EDP94090.1"/>
    <property type="molecule type" value="Genomic_DNA"/>
</dbReference>
<dbReference type="AlphaFoldDB" id="A9CUN5"/>
<evidence type="ECO:0000313" key="2">
    <source>
        <dbReference type="EMBL" id="EDP94090.1"/>
    </source>
</evidence>
<dbReference type="Proteomes" id="UP000002945">
    <property type="component" value="Unassembled WGS sequence"/>
</dbReference>
<gene>
    <name evidence="2" type="ORF">KAOT1_04475</name>
</gene>
<dbReference type="STRING" id="391587.KAOT1_04475"/>
<dbReference type="RefSeq" id="WP_007093466.1">
    <property type="nucleotide sequence ID" value="NZ_CP142125.1"/>
</dbReference>
<evidence type="ECO:0000313" key="3">
    <source>
        <dbReference type="Proteomes" id="UP000002945"/>
    </source>
</evidence>
<protein>
    <submittedName>
        <fullName evidence="2">Uncharacterized protein</fullName>
    </submittedName>
</protein>
<reference evidence="2 3" key="1">
    <citation type="journal article" date="2011" name="J. Bacteriol.">
        <title>Genome sequence of the algicidal bacterium Kordia algicida OT-1.</title>
        <authorList>
            <person name="Lee H.S."/>
            <person name="Kang S.G."/>
            <person name="Kwon K.K."/>
            <person name="Lee J.H."/>
            <person name="Kim S.J."/>
        </authorList>
    </citation>
    <scope>NUCLEOTIDE SEQUENCE [LARGE SCALE GENOMIC DNA]</scope>
    <source>
        <strain evidence="2 3">OT-1</strain>
    </source>
</reference>
<feature type="chain" id="PRO_5002734104" evidence="1">
    <location>
        <begin position="26"/>
        <end position="136"/>
    </location>
</feature>